<evidence type="ECO:0000313" key="3">
    <source>
        <dbReference type="Proteomes" id="UP000823775"/>
    </source>
</evidence>
<protein>
    <submittedName>
        <fullName evidence="2">Uncharacterized protein</fullName>
    </submittedName>
</protein>
<evidence type="ECO:0000256" key="1">
    <source>
        <dbReference type="SAM" id="MobiDB-lite"/>
    </source>
</evidence>
<keyword evidence="3" id="KW-1185">Reference proteome</keyword>
<gene>
    <name evidence="2" type="ORF">HAX54_024577</name>
</gene>
<name>A0ABS8V0C0_DATST</name>
<feature type="region of interest" description="Disordered" evidence="1">
    <location>
        <begin position="1"/>
        <end position="40"/>
    </location>
</feature>
<dbReference type="Proteomes" id="UP000823775">
    <property type="component" value="Unassembled WGS sequence"/>
</dbReference>
<accession>A0ABS8V0C0</accession>
<dbReference type="EMBL" id="JACEIK010002995">
    <property type="protein sequence ID" value="MCD9639832.1"/>
    <property type="molecule type" value="Genomic_DNA"/>
</dbReference>
<reference evidence="2 3" key="1">
    <citation type="journal article" date="2021" name="BMC Genomics">
        <title>Datura genome reveals duplications of psychoactive alkaloid biosynthetic genes and high mutation rate following tissue culture.</title>
        <authorList>
            <person name="Rajewski A."/>
            <person name="Carter-House D."/>
            <person name="Stajich J."/>
            <person name="Litt A."/>
        </authorList>
    </citation>
    <scope>NUCLEOTIDE SEQUENCE [LARGE SCALE GENOMIC DNA]</scope>
    <source>
        <strain evidence="2">AR-01</strain>
    </source>
</reference>
<organism evidence="2 3">
    <name type="scientific">Datura stramonium</name>
    <name type="common">Jimsonweed</name>
    <name type="synonym">Common thornapple</name>
    <dbReference type="NCBI Taxonomy" id="4076"/>
    <lineage>
        <taxon>Eukaryota</taxon>
        <taxon>Viridiplantae</taxon>
        <taxon>Streptophyta</taxon>
        <taxon>Embryophyta</taxon>
        <taxon>Tracheophyta</taxon>
        <taxon>Spermatophyta</taxon>
        <taxon>Magnoliopsida</taxon>
        <taxon>eudicotyledons</taxon>
        <taxon>Gunneridae</taxon>
        <taxon>Pentapetalae</taxon>
        <taxon>asterids</taxon>
        <taxon>lamiids</taxon>
        <taxon>Solanales</taxon>
        <taxon>Solanaceae</taxon>
        <taxon>Solanoideae</taxon>
        <taxon>Datureae</taxon>
        <taxon>Datura</taxon>
    </lineage>
</organism>
<evidence type="ECO:0000313" key="2">
    <source>
        <dbReference type="EMBL" id="MCD9639832.1"/>
    </source>
</evidence>
<sequence length="123" mass="14027">MTEVEGGGWDLPDSERGKRGRFFSGAGSSEKGGEGEVTGGMEIVVAREEREGEEKSWWCGEMKRRGRRTGGGCNDGCLGAVTVWWCCCRPRWFLAGINGGRGKREERWRLERKKRRRRVTGWW</sequence>
<comment type="caution">
    <text evidence="2">The sequence shown here is derived from an EMBL/GenBank/DDBJ whole genome shotgun (WGS) entry which is preliminary data.</text>
</comment>
<proteinExistence type="predicted"/>